<dbReference type="STRING" id="585531.HMPREF0063_11901"/>
<accession>E2SDW5</accession>
<dbReference type="EMBL" id="ACLF03000006">
    <property type="protein sequence ID" value="EFQ82692.1"/>
    <property type="molecule type" value="Genomic_DNA"/>
</dbReference>
<comment type="caution">
    <text evidence="2">The sequence shown here is derived from an EMBL/GenBank/DDBJ whole genome shotgun (WGS) entry which is preliminary data.</text>
</comment>
<feature type="compositionally biased region" description="Basic and acidic residues" evidence="1">
    <location>
        <begin position="21"/>
        <end position="42"/>
    </location>
</feature>
<reference evidence="2" key="1">
    <citation type="submission" date="2010-08" db="EMBL/GenBank/DDBJ databases">
        <authorList>
            <person name="Muzny D."/>
            <person name="Qin X."/>
            <person name="Buhay C."/>
            <person name="Dugan-Rocha S."/>
            <person name="Ding Y."/>
            <person name="Chen G."/>
            <person name="Hawes A."/>
            <person name="Holder M."/>
            <person name="Jhangiani S."/>
            <person name="Johnson A."/>
            <person name="Khan Z."/>
            <person name="Li Z."/>
            <person name="Liu W."/>
            <person name="Liu X."/>
            <person name="Perez L."/>
            <person name="Shen H."/>
            <person name="Wang Q."/>
            <person name="Watt J."/>
            <person name="Xi L."/>
            <person name="Xin Y."/>
            <person name="Zhou J."/>
            <person name="Deng J."/>
            <person name="Jiang H."/>
            <person name="Liu Y."/>
            <person name="Qu J."/>
            <person name="Song X.-Z."/>
            <person name="Zhang L."/>
            <person name="Villasana D."/>
            <person name="Johnson A."/>
            <person name="Liu J."/>
            <person name="Liyanage D."/>
            <person name="Lorensuhewa L."/>
            <person name="Robinson T."/>
            <person name="Song A."/>
            <person name="Song B.-B."/>
            <person name="Dinh H."/>
            <person name="Thornton R."/>
            <person name="Coyle M."/>
            <person name="Francisco L."/>
            <person name="Jackson L."/>
            <person name="Javaid M."/>
            <person name="Korchina V."/>
            <person name="Kovar C."/>
            <person name="Mata R."/>
            <person name="Mathew T."/>
            <person name="Ngo R."/>
            <person name="Nguyen L."/>
            <person name="Nguyen N."/>
            <person name="Okwuonu G."/>
            <person name="Ongeri F."/>
            <person name="Pham C."/>
            <person name="Simmons D."/>
            <person name="Wilczek-Boney K."/>
            <person name="Hale W."/>
            <person name="Jakkamsetti A."/>
            <person name="Pham P."/>
            <person name="Ruth R."/>
            <person name="San Lucas F."/>
            <person name="Warren J."/>
            <person name="Zhang J."/>
            <person name="Zhao Z."/>
            <person name="Zhou C."/>
            <person name="Zhu D."/>
            <person name="Lee S."/>
            <person name="Bess C."/>
            <person name="Blankenburg K."/>
            <person name="Forbes L."/>
            <person name="Fu Q."/>
            <person name="Gubbala S."/>
            <person name="Hirani K."/>
            <person name="Jayaseelan J.C."/>
            <person name="Lara F."/>
            <person name="Munidasa M."/>
            <person name="Palculict T."/>
            <person name="Patil S."/>
            <person name="Pu L.-L."/>
            <person name="Saada N."/>
            <person name="Tang L."/>
            <person name="Weissenberger G."/>
            <person name="Zhu Y."/>
            <person name="Hemphill L."/>
            <person name="Shang Y."/>
            <person name="Youmans B."/>
            <person name="Ayvaz T."/>
            <person name="Ross M."/>
            <person name="Santibanez J."/>
            <person name="Aqrawi P."/>
            <person name="Gross S."/>
            <person name="Joshi V."/>
            <person name="Fowler G."/>
            <person name="Nazareth L."/>
            <person name="Reid J."/>
            <person name="Worley K."/>
            <person name="Petrosino J."/>
            <person name="Highlander S."/>
            <person name="Gibbs R."/>
        </authorList>
    </citation>
    <scope>NUCLEOTIDE SEQUENCE [LARGE SCALE GENOMIC DNA]</scope>
    <source>
        <strain evidence="2">DSM 15272</strain>
    </source>
</reference>
<dbReference type="Proteomes" id="UP000003111">
    <property type="component" value="Unassembled WGS sequence"/>
</dbReference>
<sequence>MIVAAITAASGLAAWRRPRKPKGERENDFIDQLQEERSKDRERLDRLERRADAAAQRERIRDDYIMTLRQHIADGKPPPPPPFPPGLYGDGSL</sequence>
<feature type="region of interest" description="Disordered" evidence="1">
    <location>
        <begin position="17"/>
        <end position="42"/>
    </location>
</feature>
<name>E2SDW5_9ACTN</name>
<proteinExistence type="predicted"/>
<evidence type="ECO:0000313" key="2">
    <source>
        <dbReference type="EMBL" id="EFQ82692.1"/>
    </source>
</evidence>
<evidence type="ECO:0000313" key="3">
    <source>
        <dbReference type="Proteomes" id="UP000003111"/>
    </source>
</evidence>
<gene>
    <name evidence="2" type="ORF">HMPREF0063_11901</name>
</gene>
<keyword evidence="3" id="KW-1185">Reference proteome</keyword>
<dbReference type="AlphaFoldDB" id="E2SDW5"/>
<organism evidence="2 3">
    <name type="scientific">Aeromicrobium marinum DSM 15272</name>
    <dbReference type="NCBI Taxonomy" id="585531"/>
    <lineage>
        <taxon>Bacteria</taxon>
        <taxon>Bacillati</taxon>
        <taxon>Actinomycetota</taxon>
        <taxon>Actinomycetes</taxon>
        <taxon>Propionibacteriales</taxon>
        <taxon>Nocardioidaceae</taxon>
        <taxon>Aeromicrobium</taxon>
    </lineage>
</organism>
<feature type="region of interest" description="Disordered" evidence="1">
    <location>
        <begin position="70"/>
        <end position="93"/>
    </location>
</feature>
<evidence type="ECO:0000256" key="1">
    <source>
        <dbReference type="SAM" id="MobiDB-lite"/>
    </source>
</evidence>
<feature type="compositionally biased region" description="Pro residues" evidence="1">
    <location>
        <begin position="76"/>
        <end position="85"/>
    </location>
</feature>
<dbReference type="HOGENOM" id="CLU_2393290_0_0_11"/>
<protein>
    <submittedName>
        <fullName evidence="2">Uncharacterized protein</fullName>
    </submittedName>
</protein>